<dbReference type="InterPro" id="IPR053967">
    <property type="entry name" value="LlgE_F_G-like_D1"/>
</dbReference>
<keyword evidence="4" id="KW-0975">Bacterial flagellum</keyword>
<dbReference type="InterPro" id="IPR001444">
    <property type="entry name" value="Flag_bb_rod_N"/>
</dbReference>
<dbReference type="Pfam" id="PF06429">
    <property type="entry name" value="Flg_bbr_C"/>
    <property type="match status" value="1"/>
</dbReference>
<evidence type="ECO:0000256" key="4">
    <source>
        <dbReference type="RuleBase" id="RU362116"/>
    </source>
</evidence>
<sequence length="266" mass="28637">MFQPLYVAATGLNAAESELLEITNNVANAKTPGFKAGKTEMENLPYIQKSFKDVLDEKMAAYDSSSNIIPEFGTGVRVAATPKDFSQGTLETTSNPLDIAIQGEGFFQVEMPDGSTAYTRAGHFRVDNEGNLVDANGHFVQPSIVLPEGTTSIVIRPDGTVLVSLNNEKNQTEIGQINLAKFSNPVGLTSLGQNLFASSPSSGEPIFGFAGESGYGTINQYAIESSNVDVISEMMHMVMVQRVFETITKAVSGYENMLTALERMKA</sequence>
<evidence type="ECO:0000256" key="1">
    <source>
        <dbReference type="ARBA" id="ARBA00009677"/>
    </source>
</evidence>
<evidence type="ECO:0000256" key="3">
    <source>
        <dbReference type="NCBIfam" id="TIGR02488"/>
    </source>
</evidence>
<keyword evidence="8" id="KW-0966">Cell projection</keyword>
<dbReference type="NCBIfam" id="TIGR02488">
    <property type="entry name" value="flgG_G_neg"/>
    <property type="match status" value="1"/>
</dbReference>
<dbReference type="Pfam" id="PF00460">
    <property type="entry name" value="Flg_bb_rod"/>
    <property type="match status" value="1"/>
</dbReference>
<comment type="similarity">
    <text evidence="1 4">Belongs to the flagella basal body rod proteins family.</text>
</comment>
<keyword evidence="8" id="KW-0282">Flagellum</keyword>
<keyword evidence="8" id="KW-0969">Cilium</keyword>
<reference evidence="8 9" key="1">
    <citation type="journal article" date="2016" name="Nat. Commun.">
        <title>Thousands of microbial genomes shed light on interconnected biogeochemical processes in an aquifer system.</title>
        <authorList>
            <person name="Anantharaman K."/>
            <person name="Brown C.T."/>
            <person name="Hug L.A."/>
            <person name="Sharon I."/>
            <person name="Castelle C.J."/>
            <person name="Probst A.J."/>
            <person name="Thomas B.C."/>
            <person name="Singh A."/>
            <person name="Wilkins M.J."/>
            <person name="Karaoz U."/>
            <person name="Brodie E.L."/>
            <person name="Williams K.H."/>
            <person name="Hubbard S.S."/>
            <person name="Banfield J.F."/>
        </authorList>
    </citation>
    <scope>NUCLEOTIDE SEQUENCE [LARGE SCALE GENOMIC DNA]</scope>
</reference>
<dbReference type="Pfam" id="PF22692">
    <property type="entry name" value="LlgE_F_G_D1"/>
    <property type="match status" value="1"/>
</dbReference>
<dbReference type="AlphaFoldDB" id="A0A1F4SL61"/>
<feature type="domain" description="Flagellar hook protein FlgE/F/G-like D1" evidence="7">
    <location>
        <begin position="100"/>
        <end position="162"/>
    </location>
</feature>
<dbReference type="PANTHER" id="PTHR30435:SF19">
    <property type="entry name" value="FLAGELLAR BASAL-BODY ROD PROTEIN FLGG"/>
    <property type="match status" value="1"/>
</dbReference>
<protein>
    <recommendedName>
        <fullName evidence="2 3">Flagellar basal-body rod protein FlgG</fullName>
    </recommendedName>
</protein>
<comment type="caution">
    <text evidence="8">The sequence shown here is derived from an EMBL/GenBank/DDBJ whole genome shotgun (WGS) entry which is preliminary data.</text>
</comment>
<dbReference type="PANTHER" id="PTHR30435">
    <property type="entry name" value="FLAGELLAR PROTEIN"/>
    <property type="match status" value="1"/>
</dbReference>
<dbReference type="InterPro" id="IPR037925">
    <property type="entry name" value="FlgE/F/G-like"/>
</dbReference>
<proteinExistence type="inferred from homology"/>
<evidence type="ECO:0000313" key="9">
    <source>
        <dbReference type="Proteomes" id="UP000178417"/>
    </source>
</evidence>
<gene>
    <name evidence="8" type="ORF">A2310_03915</name>
</gene>
<dbReference type="Proteomes" id="UP000178417">
    <property type="component" value="Unassembled WGS sequence"/>
</dbReference>
<evidence type="ECO:0000313" key="8">
    <source>
        <dbReference type="EMBL" id="OGC21150.1"/>
    </source>
</evidence>
<dbReference type="GO" id="GO:0009426">
    <property type="term" value="C:bacterial-type flagellum basal body, distal rod"/>
    <property type="evidence" value="ECO:0007669"/>
    <property type="project" value="UniProtKB-UniRule"/>
</dbReference>
<dbReference type="InterPro" id="IPR020013">
    <property type="entry name" value="Flagellar_FlgE/F/G"/>
</dbReference>
<dbReference type="GO" id="GO:0071978">
    <property type="term" value="P:bacterial-type flagellum-dependent swarming motility"/>
    <property type="evidence" value="ECO:0007669"/>
    <property type="project" value="TreeGrafter"/>
</dbReference>
<organism evidence="8 9">
    <name type="scientific">candidate division WOR-1 bacterium RIFOXYB2_FULL_37_13</name>
    <dbReference type="NCBI Taxonomy" id="1802579"/>
    <lineage>
        <taxon>Bacteria</taxon>
        <taxon>Bacillati</taxon>
        <taxon>Saganbacteria</taxon>
    </lineage>
</organism>
<dbReference type="InterPro" id="IPR012834">
    <property type="entry name" value="FlgG_G_neg"/>
</dbReference>
<accession>A0A1F4SL61</accession>
<name>A0A1F4SL61_UNCSA</name>
<feature type="domain" description="Flagellar basal-body/hook protein C-terminal" evidence="6">
    <location>
        <begin position="220"/>
        <end position="263"/>
    </location>
</feature>
<dbReference type="SUPFAM" id="SSF117143">
    <property type="entry name" value="Flagellar hook protein flgE"/>
    <property type="match status" value="1"/>
</dbReference>
<comment type="subcellular location">
    <subcellularLocation>
        <location evidence="4">Bacterial flagellum basal body</location>
    </subcellularLocation>
</comment>
<evidence type="ECO:0000259" key="5">
    <source>
        <dbReference type="Pfam" id="PF00460"/>
    </source>
</evidence>
<dbReference type="EMBL" id="MEUB01000048">
    <property type="protein sequence ID" value="OGC21150.1"/>
    <property type="molecule type" value="Genomic_DNA"/>
</dbReference>
<evidence type="ECO:0000259" key="7">
    <source>
        <dbReference type="Pfam" id="PF22692"/>
    </source>
</evidence>
<feature type="domain" description="Flagellar basal body rod protein N-terminal" evidence="5">
    <location>
        <begin position="5"/>
        <end position="35"/>
    </location>
</feature>
<evidence type="ECO:0000259" key="6">
    <source>
        <dbReference type="Pfam" id="PF06429"/>
    </source>
</evidence>
<dbReference type="InterPro" id="IPR010930">
    <property type="entry name" value="Flg_bb/hook_C_dom"/>
</dbReference>
<dbReference type="NCBIfam" id="TIGR03506">
    <property type="entry name" value="FlgEFG_subfam"/>
    <property type="match status" value="2"/>
</dbReference>
<evidence type="ECO:0000256" key="2">
    <source>
        <dbReference type="ARBA" id="ARBA00017948"/>
    </source>
</evidence>
<dbReference type="STRING" id="1802579.A2310_03915"/>